<feature type="transmembrane region" description="Helical" evidence="3">
    <location>
        <begin position="210"/>
        <end position="228"/>
    </location>
</feature>
<organism evidence="8 9">
    <name type="scientific">Allochromatium humboldtianum</name>
    <dbReference type="NCBI Taxonomy" id="504901"/>
    <lineage>
        <taxon>Bacteria</taxon>
        <taxon>Pseudomonadati</taxon>
        <taxon>Pseudomonadota</taxon>
        <taxon>Gammaproteobacteria</taxon>
        <taxon>Chromatiales</taxon>
        <taxon>Chromatiaceae</taxon>
        <taxon>Allochromatium</taxon>
    </lineage>
</organism>
<feature type="domain" description="PAS" evidence="4">
    <location>
        <begin position="292"/>
        <end position="362"/>
    </location>
</feature>
<dbReference type="EMBL" id="JABZEO010000004">
    <property type="protein sequence ID" value="NVZ09053.1"/>
    <property type="molecule type" value="Genomic_DNA"/>
</dbReference>
<dbReference type="InterPro" id="IPR029787">
    <property type="entry name" value="Nucleotide_cyclase"/>
</dbReference>
<dbReference type="GO" id="GO:0003824">
    <property type="term" value="F:catalytic activity"/>
    <property type="evidence" value="ECO:0007669"/>
    <property type="project" value="UniProtKB-ARBA"/>
</dbReference>
<reference evidence="8 9" key="1">
    <citation type="submission" date="2020-06" db="EMBL/GenBank/DDBJ databases">
        <title>Whole-genome sequence of Allochromatium humboldtianum DSM 21881, type strain.</title>
        <authorList>
            <person name="Kyndt J.A."/>
            <person name="Meyer T.E."/>
        </authorList>
    </citation>
    <scope>NUCLEOTIDE SEQUENCE [LARGE SCALE GENOMIC DNA]</scope>
    <source>
        <strain evidence="8 9">DSM 21881</strain>
    </source>
</reference>
<accession>A0A850RJ62</accession>
<name>A0A850RJ62_9GAMM</name>
<dbReference type="GO" id="GO:0006355">
    <property type="term" value="P:regulation of DNA-templated transcription"/>
    <property type="evidence" value="ECO:0007669"/>
    <property type="project" value="InterPro"/>
</dbReference>
<dbReference type="SUPFAM" id="SSF55781">
    <property type="entry name" value="GAF domain-like"/>
    <property type="match status" value="1"/>
</dbReference>
<dbReference type="FunFam" id="3.30.70.270:FF:000001">
    <property type="entry name" value="Diguanylate cyclase domain protein"/>
    <property type="match status" value="1"/>
</dbReference>
<dbReference type="InterPro" id="IPR035965">
    <property type="entry name" value="PAS-like_dom_sf"/>
</dbReference>
<evidence type="ECO:0000259" key="5">
    <source>
        <dbReference type="PROSITE" id="PS50113"/>
    </source>
</evidence>
<dbReference type="InterPro" id="IPR001610">
    <property type="entry name" value="PAC"/>
</dbReference>
<dbReference type="Pfam" id="PF00989">
    <property type="entry name" value="PAS"/>
    <property type="match status" value="2"/>
</dbReference>
<dbReference type="PANTHER" id="PTHR44757">
    <property type="entry name" value="DIGUANYLATE CYCLASE DGCP"/>
    <property type="match status" value="1"/>
</dbReference>
<dbReference type="Gene3D" id="3.30.70.270">
    <property type="match status" value="1"/>
</dbReference>
<dbReference type="Gene3D" id="3.30.450.20">
    <property type="entry name" value="PAS domain"/>
    <property type="match status" value="3"/>
</dbReference>
<dbReference type="SUPFAM" id="SSF55785">
    <property type="entry name" value="PYP-like sensor domain (PAS domain)"/>
    <property type="match status" value="2"/>
</dbReference>
<dbReference type="SUPFAM" id="SSF55073">
    <property type="entry name" value="Nucleotide cyclase"/>
    <property type="match status" value="1"/>
</dbReference>
<keyword evidence="3" id="KW-0472">Membrane</keyword>
<dbReference type="SMART" id="SM00267">
    <property type="entry name" value="GGDEF"/>
    <property type="match status" value="1"/>
</dbReference>
<feature type="coiled-coil region" evidence="2">
    <location>
        <begin position="275"/>
        <end position="302"/>
    </location>
</feature>
<dbReference type="PROSITE" id="PS50883">
    <property type="entry name" value="EAL"/>
    <property type="match status" value="1"/>
</dbReference>
<feature type="domain" description="PAC" evidence="5">
    <location>
        <begin position="362"/>
        <end position="418"/>
    </location>
</feature>
<proteinExistence type="predicted"/>
<keyword evidence="9" id="KW-1185">Reference proteome</keyword>
<dbReference type="SMART" id="SM00086">
    <property type="entry name" value="PAC"/>
    <property type="match status" value="2"/>
</dbReference>
<evidence type="ECO:0000259" key="6">
    <source>
        <dbReference type="PROSITE" id="PS50883"/>
    </source>
</evidence>
<feature type="domain" description="GGDEF" evidence="7">
    <location>
        <begin position="747"/>
        <end position="880"/>
    </location>
</feature>
<dbReference type="RefSeq" id="WP_176975826.1">
    <property type="nucleotide sequence ID" value="NZ_JABZEO010000004.1"/>
</dbReference>
<dbReference type="Gene3D" id="3.30.450.40">
    <property type="match status" value="1"/>
</dbReference>
<dbReference type="PANTHER" id="PTHR44757:SF2">
    <property type="entry name" value="BIOFILM ARCHITECTURE MAINTENANCE PROTEIN MBAA"/>
    <property type="match status" value="1"/>
</dbReference>
<sequence length="1146" mass="128208">MSPPSLIVSVSRRMLLVLLATIVTCLTVLAVFEYREFVRESSLLRARDLQQHRERLESRVRVGIAYARHQLERETRAAGAGADPAEILARTQEAVLDWLNALRFANGSYIFVGRFDGLSLAGPARGRNVLEQTDVNGKKVVQALIEQARAGGGFVDYVMPKFPDQRSAPKLSYVEPIEEWGWYVGTGVFIDDIESRIQAMHQEVRERLRLELAIIGGLFVVISLIAAWQARRIALQARLDTQSCVDYLEQAIDTDADIAPEGLRFRELQTIAQTASAMIERRRQAEQALRESEQRFRTLVEVSRYYIQEIDVEGRIQYANPASSHLLGLEPEALIGRNVSLLLPEEERAALLSDLHRFATEQPTPSTYYNRNRTADGRLIDVEVEWNYKRDDSGQVIGFVSISKDITEYRRARLLLDGRNRVLEMLARGRPLRDMLTAIVAYIEEIAPHAICSIHLLDPATQTLSTAATLRLPEFYTRAVEGVRIGLGVGSCGTAAVTGQRVVVADLLSHHDWSAFRDLMLQTPLRACWSQPIIGQDGQVLGTFAIYATRVMEPSPTDLDMIESAAELAAIVIERDRTENATRQAEDKARLLLESTTEGIFGLDLEGRITFINPAAADMLGYEPEALIGQATHPLIHHSRRDGTPLPSECGSILATLEQGQDCHTANAVLWRHDGSCFPAEYWATPMRRDHQVEGVVVTFHDISARQRAEAEIQHLAFHDSLTGLPNRLLFKEELRQALAGLRLDGRPFALHMLDLDHFKDVNDSLGHLIGDELLRAVAERLTALIRGTDILARFGGDEFALLQVNISEIGEAAELALSIIEALGEEFWIGGNRIDINTSIGILIADQECHDVDDLITRADVALYKAKEAGRGTHAFFADSMTQQLRHEMELTRELTQAIQNDELFLDYQPQFDLESGRLVGMEALVRWRHPREGVRQPGAFLPVAEKRGLIRPLSDWVLNAVCRRIRDWTDRGLEFGRVAVNLCAQQVGDPDFGDNILTVLERTGARTEHLELEFTETVLIAADARTQADIVRLSELGIHFAIDDFGTGFSSMQYLRKFRTDKIKIDREFIQDVTHDAGDAEIVKATIALGTALGLMTVAEGVETEEQAEFLRRHGCRQVQGYLYGRPQPPEDIERLIGFGLESG</sequence>
<feature type="domain" description="PAS" evidence="4">
    <location>
        <begin position="585"/>
        <end position="637"/>
    </location>
</feature>
<keyword evidence="3" id="KW-1133">Transmembrane helix</keyword>
<dbReference type="InterPro" id="IPR003018">
    <property type="entry name" value="GAF"/>
</dbReference>
<feature type="domain" description="EAL" evidence="6">
    <location>
        <begin position="889"/>
        <end position="1143"/>
    </location>
</feature>
<feature type="transmembrane region" description="Helical" evidence="3">
    <location>
        <begin position="14"/>
        <end position="32"/>
    </location>
</feature>
<comment type="caution">
    <text evidence="8">The sequence shown here is derived from an EMBL/GenBank/DDBJ whole genome shotgun (WGS) entry which is preliminary data.</text>
</comment>
<dbReference type="SUPFAM" id="SSF141868">
    <property type="entry name" value="EAL domain-like"/>
    <property type="match status" value="1"/>
</dbReference>
<evidence type="ECO:0000256" key="3">
    <source>
        <dbReference type="SAM" id="Phobius"/>
    </source>
</evidence>
<gene>
    <name evidence="8" type="ORF">HW932_07235</name>
</gene>
<dbReference type="InterPro" id="IPR000700">
    <property type="entry name" value="PAS-assoc_C"/>
</dbReference>
<dbReference type="CDD" id="cd01949">
    <property type="entry name" value="GGDEF"/>
    <property type="match status" value="1"/>
</dbReference>
<dbReference type="SMART" id="SM00052">
    <property type="entry name" value="EAL"/>
    <property type="match status" value="1"/>
</dbReference>
<evidence type="ECO:0000256" key="1">
    <source>
        <dbReference type="ARBA" id="ARBA00001946"/>
    </source>
</evidence>
<dbReference type="InterPro" id="IPR013767">
    <property type="entry name" value="PAS_fold"/>
</dbReference>
<dbReference type="InterPro" id="IPR000160">
    <property type="entry name" value="GGDEF_dom"/>
</dbReference>
<dbReference type="Pfam" id="PF00990">
    <property type="entry name" value="GGDEF"/>
    <property type="match status" value="1"/>
</dbReference>
<evidence type="ECO:0000313" key="8">
    <source>
        <dbReference type="EMBL" id="NVZ09053.1"/>
    </source>
</evidence>
<dbReference type="NCBIfam" id="TIGR00254">
    <property type="entry name" value="GGDEF"/>
    <property type="match status" value="1"/>
</dbReference>
<dbReference type="PROSITE" id="PS50113">
    <property type="entry name" value="PAC"/>
    <property type="match status" value="2"/>
</dbReference>
<dbReference type="InterPro" id="IPR035919">
    <property type="entry name" value="EAL_sf"/>
</dbReference>
<evidence type="ECO:0000256" key="2">
    <source>
        <dbReference type="SAM" id="Coils"/>
    </source>
</evidence>
<dbReference type="Proteomes" id="UP000592294">
    <property type="component" value="Unassembled WGS sequence"/>
</dbReference>
<dbReference type="CDD" id="cd18774">
    <property type="entry name" value="PDC2_HK_sensor"/>
    <property type="match status" value="1"/>
</dbReference>
<dbReference type="Pfam" id="PF13185">
    <property type="entry name" value="GAF_2"/>
    <property type="match status" value="1"/>
</dbReference>
<dbReference type="InterPro" id="IPR052155">
    <property type="entry name" value="Biofilm_reg_signaling"/>
</dbReference>
<dbReference type="InterPro" id="IPR000014">
    <property type="entry name" value="PAS"/>
</dbReference>
<protein>
    <submittedName>
        <fullName evidence="8">EAL domain-containing protein</fullName>
    </submittedName>
</protein>
<evidence type="ECO:0000259" key="4">
    <source>
        <dbReference type="PROSITE" id="PS50112"/>
    </source>
</evidence>
<evidence type="ECO:0000313" key="9">
    <source>
        <dbReference type="Proteomes" id="UP000592294"/>
    </source>
</evidence>
<dbReference type="CDD" id="cd01948">
    <property type="entry name" value="EAL"/>
    <property type="match status" value="1"/>
</dbReference>
<dbReference type="InterPro" id="IPR043128">
    <property type="entry name" value="Rev_trsase/Diguanyl_cyclase"/>
</dbReference>
<dbReference type="SMART" id="SM00091">
    <property type="entry name" value="PAS"/>
    <property type="match status" value="2"/>
</dbReference>
<keyword evidence="3" id="KW-0812">Transmembrane</keyword>
<dbReference type="AlphaFoldDB" id="A0A850RJ62"/>
<feature type="domain" description="PAC" evidence="5">
    <location>
        <begin position="664"/>
        <end position="715"/>
    </location>
</feature>
<dbReference type="PROSITE" id="PS50112">
    <property type="entry name" value="PAS"/>
    <property type="match status" value="2"/>
</dbReference>
<dbReference type="Gene3D" id="3.20.20.450">
    <property type="entry name" value="EAL domain"/>
    <property type="match status" value="1"/>
</dbReference>
<evidence type="ECO:0000259" key="7">
    <source>
        <dbReference type="PROSITE" id="PS50887"/>
    </source>
</evidence>
<dbReference type="InterPro" id="IPR004010">
    <property type="entry name" value="Double_Cache_2"/>
</dbReference>
<dbReference type="PROSITE" id="PS50887">
    <property type="entry name" value="GGDEF"/>
    <property type="match status" value="1"/>
</dbReference>
<comment type="cofactor">
    <cofactor evidence="1">
        <name>Mg(2+)</name>
        <dbReference type="ChEBI" id="CHEBI:18420"/>
    </cofactor>
</comment>
<dbReference type="Pfam" id="PF00563">
    <property type="entry name" value="EAL"/>
    <property type="match status" value="1"/>
</dbReference>
<dbReference type="CDD" id="cd00130">
    <property type="entry name" value="PAS"/>
    <property type="match status" value="2"/>
</dbReference>
<dbReference type="NCBIfam" id="TIGR00229">
    <property type="entry name" value="sensory_box"/>
    <property type="match status" value="2"/>
</dbReference>
<dbReference type="InterPro" id="IPR029016">
    <property type="entry name" value="GAF-like_dom_sf"/>
</dbReference>
<dbReference type="SMART" id="SM00065">
    <property type="entry name" value="GAF"/>
    <property type="match status" value="1"/>
</dbReference>
<dbReference type="InterPro" id="IPR001633">
    <property type="entry name" value="EAL_dom"/>
</dbReference>
<keyword evidence="2" id="KW-0175">Coiled coil</keyword>
<dbReference type="Pfam" id="PF08269">
    <property type="entry name" value="dCache_2"/>
    <property type="match status" value="1"/>
</dbReference>